<accession>A0AAU7CY45</accession>
<protein>
    <submittedName>
        <fullName evidence="1">Uncharacterized protein</fullName>
    </submittedName>
</protein>
<name>A0AAU7CY45_9BACT</name>
<reference evidence="1" key="1">
    <citation type="submission" date="2023-03" db="EMBL/GenBank/DDBJ databases">
        <title>Edaphobacter sp.</title>
        <authorList>
            <person name="Huber K.J."/>
            <person name="Papendorf J."/>
            <person name="Pilke C."/>
            <person name="Bunk B."/>
            <person name="Sproeer C."/>
            <person name="Pester M."/>
        </authorList>
    </citation>
    <scope>NUCLEOTIDE SEQUENCE</scope>
    <source>
        <strain evidence="1">DSM 109919</strain>
    </source>
</reference>
<dbReference type="RefSeq" id="WP_348267354.1">
    <property type="nucleotide sequence ID" value="NZ_CP121194.1"/>
</dbReference>
<gene>
    <name evidence="1" type="ORF">P4G45_15355</name>
</gene>
<organism evidence="1">
    <name type="scientific">Edaphobacter paludis</name>
    <dbReference type="NCBI Taxonomy" id="3035702"/>
    <lineage>
        <taxon>Bacteria</taxon>
        <taxon>Pseudomonadati</taxon>
        <taxon>Acidobacteriota</taxon>
        <taxon>Terriglobia</taxon>
        <taxon>Terriglobales</taxon>
        <taxon>Acidobacteriaceae</taxon>
        <taxon>Edaphobacter</taxon>
    </lineage>
</organism>
<proteinExistence type="predicted"/>
<dbReference type="EMBL" id="CP121194">
    <property type="protein sequence ID" value="XBH09845.1"/>
    <property type="molecule type" value="Genomic_DNA"/>
</dbReference>
<dbReference type="AlphaFoldDB" id="A0AAU7CY45"/>
<dbReference type="KEGG" id="epl:P4G45_15355"/>
<sequence>MLAEWSVESSAEDPVLVIPWSDPSDPTGNRRFVDLRENPYDLDHLPEAELYPPLMHALRALNAPRSPVFTAKCDAWRLSPKEDADELEQLRLNLDIFDDASSDASHGFVSYIDILWRERSIFTSFHQHEQLLHRLTRHAAPLSYPYAILDCVLRPALVDLTGPQEGFALSLYIKALGHDPQSAEENWATALDAVVGLVRSKDLSFA</sequence>
<evidence type="ECO:0000313" key="1">
    <source>
        <dbReference type="EMBL" id="XBH09845.1"/>
    </source>
</evidence>